<gene>
    <name evidence="1" type="ORF">BDN72DRAFT_394267</name>
</gene>
<proteinExistence type="predicted"/>
<keyword evidence="2" id="KW-1185">Reference proteome</keyword>
<sequence length="205" mass="23063">MFGSKFESQDSNGVDEDAPSQSEDDSIRYAPSFSFLNQEELERLRGGRGLDARRCSKFQSVSASISDPASGGLDTSHEDEEDVLVEVIFEGEKVGGLELELAREKEREVVEDVEAREECLEDVTRLGQCSLERTSPHICATSPRQSLTSSPVDPEELERLRGCRDPDISKMFDSKFKKRNNGLRAQKAMQCFCRYALLCYPCRYA</sequence>
<dbReference type="EMBL" id="ML208291">
    <property type="protein sequence ID" value="TFK71944.1"/>
    <property type="molecule type" value="Genomic_DNA"/>
</dbReference>
<dbReference type="Proteomes" id="UP000308600">
    <property type="component" value="Unassembled WGS sequence"/>
</dbReference>
<organism evidence="1 2">
    <name type="scientific">Pluteus cervinus</name>
    <dbReference type="NCBI Taxonomy" id="181527"/>
    <lineage>
        <taxon>Eukaryota</taxon>
        <taxon>Fungi</taxon>
        <taxon>Dikarya</taxon>
        <taxon>Basidiomycota</taxon>
        <taxon>Agaricomycotina</taxon>
        <taxon>Agaricomycetes</taxon>
        <taxon>Agaricomycetidae</taxon>
        <taxon>Agaricales</taxon>
        <taxon>Pluteineae</taxon>
        <taxon>Pluteaceae</taxon>
        <taxon>Pluteus</taxon>
    </lineage>
</organism>
<evidence type="ECO:0000313" key="2">
    <source>
        <dbReference type="Proteomes" id="UP000308600"/>
    </source>
</evidence>
<reference evidence="1 2" key="1">
    <citation type="journal article" date="2019" name="Nat. Ecol. Evol.">
        <title>Megaphylogeny resolves global patterns of mushroom evolution.</title>
        <authorList>
            <person name="Varga T."/>
            <person name="Krizsan K."/>
            <person name="Foldi C."/>
            <person name="Dima B."/>
            <person name="Sanchez-Garcia M."/>
            <person name="Sanchez-Ramirez S."/>
            <person name="Szollosi G.J."/>
            <person name="Szarkandi J.G."/>
            <person name="Papp V."/>
            <person name="Albert L."/>
            <person name="Andreopoulos W."/>
            <person name="Angelini C."/>
            <person name="Antonin V."/>
            <person name="Barry K.W."/>
            <person name="Bougher N.L."/>
            <person name="Buchanan P."/>
            <person name="Buyck B."/>
            <person name="Bense V."/>
            <person name="Catcheside P."/>
            <person name="Chovatia M."/>
            <person name="Cooper J."/>
            <person name="Damon W."/>
            <person name="Desjardin D."/>
            <person name="Finy P."/>
            <person name="Geml J."/>
            <person name="Haridas S."/>
            <person name="Hughes K."/>
            <person name="Justo A."/>
            <person name="Karasinski D."/>
            <person name="Kautmanova I."/>
            <person name="Kiss B."/>
            <person name="Kocsube S."/>
            <person name="Kotiranta H."/>
            <person name="LaButti K.M."/>
            <person name="Lechner B.E."/>
            <person name="Liimatainen K."/>
            <person name="Lipzen A."/>
            <person name="Lukacs Z."/>
            <person name="Mihaltcheva S."/>
            <person name="Morgado L.N."/>
            <person name="Niskanen T."/>
            <person name="Noordeloos M.E."/>
            <person name="Ohm R.A."/>
            <person name="Ortiz-Santana B."/>
            <person name="Ovrebo C."/>
            <person name="Racz N."/>
            <person name="Riley R."/>
            <person name="Savchenko A."/>
            <person name="Shiryaev A."/>
            <person name="Soop K."/>
            <person name="Spirin V."/>
            <person name="Szebenyi C."/>
            <person name="Tomsovsky M."/>
            <person name="Tulloss R.E."/>
            <person name="Uehling J."/>
            <person name="Grigoriev I.V."/>
            <person name="Vagvolgyi C."/>
            <person name="Papp T."/>
            <person name="Martin F.M."/>
            <person name="Miettinen O."/>
            <person name="Hibbett D.S."/>
            <person name="Nagy L.G."/>
        </authorList>
    </citation>
    <scope>NUCLEOTIDE SEQUENCE [LARGE SCALE GENOMIC DNA]</scope>
    <source>
        <strain evidence="1 2">NL-1719</strain>
    </source>
</reference>
<protein>
    <submittedName>
        <fullName evidence="1">Uncharacterized protein</fullName>
    </submittedName>
</protein>
<name>A0ACD3B2W7_9AGAR</name>
<accession>A0ACD3B2W7</accession>
<evidence type="ECO:0000313" key="1">
    <source>
        <dbReference type="EMBL" id="TFK71944.1"/>
    </source>
</evidence>